<dbReference type="eggNOG" id="ENOG502QU9G">
    <property type="taxonomic scope" value="Eukaryota"/>
</dbReference>
<dbReference type="KEGG" id="dgr:6559392"/>
<organism evidence="7">
    <name type="scientific">Drosophila grimshawi</name>
    <name type="common">Hawaiian fruit fly</name>
    <name type="synonym">Idiomyia grimshawi</name>
    <dbReference type="NCBI Taxonomy" id="7222"/>
    <lineage>
        <taxon>Eukaryota</taxon>
        <taxon>Metazoa</taxon>
        <taxon>Ecdysozoa</taxon>
        <taxon>Arthropoda</taxon>
        <taxon>Hexapoda</taxon>
        <taxon>Insecta</taxon>
        <taxon>Pterygota</taxon>
        <taxon>Neoptera</taxon>
        <taxon>Endopterygota</taxon>
        <taxon>Diptera</taxon>
        <taxon>Brachycera</taxon>
        <taxon>Muscomorpha</taxon>
        <taxon>Ephydroidea</taxon>
        <taxon>Drosophilidae</taxon>
        <taxon>Drosophila</taxon>
        <taxon>Hawaiian Drosophila</taxon>
    </lineage>
</organism>
<dbReference type="AlphaFoldDB" id="B4J7C2"/>
<comment type="similarity">
    <text evidence="2">Belongs to the major royal jelly protein family.</text>
</comment>
<accession>B4J7C2</accession>
<comment type="subcellular location">
    <subcellularLocation>
        <location evidence="1">Secreted</location>
    </subcellularLocation>
</comment>
<dbReference type="Gene3D" id="2.120.10.30">
    <property type="entry name" value="TolB, C-terminal domain"/>
    <property type="match status" value="1"/>
</dbReference>
<evidence type="ECO:0000256" key="3">
    <source>
        <dbReference type="ARBA" id="ARBA00022525"/>
    </source>
</evidence>
<gene>
    <name evidence="6" type="primary">Dgri\GH21216</name>
    <name evidence="6" type="ORF">Dgri_GH21216</name>
</gene>
<dbReference type="Proteomes" id="UP000001070">
    <property type="component" value="Unassembled WGS sequence"/>
</dbReference>
<dbReference type="InParanoid" id="B4J7C2"/>
<reference evidence="6 7" key="1">
    <citation type="journal article" date="2007" name="Nature">
        <title>Evolution of genes and genomes on the Drosophila phylogeny.</title>
        <authorList>
            <consortium name="Drosophila 12 Genomes Consortium"/>
            <person name="Clark A.G."/>
            <person name="Eisen M.B."/>
            <person name="Smith D.R."/>
            <person name="Bergman C.M."/>
            <person name="Oliver B."/>
            <person name="Markow T.A."/>
            <person name="Kaufman T.C."/>
            <person name="Kellis M."/>
            <person name="Gelbart W."/>
            <person name="Iyer V.N."/>
            <person name="Pollard D.A."/>
            <person name="Sackton T.B."/>
            <person name="Larracuente A.M."/>
            <person name="Singh N.D."/>
            <person name="Abad J.P."/>
            <person name="Abt D.N."/>
            <person name="Adryan B."/>
            <person name="Aguade M."/>
            <person name="Akashi H."/>
            <person name="Anderson W.W."/>
            <person name="Aquadro C.F."/>
            <person name="Ardell D.H."/>
            <person name="Arguello R."/>
            <person name="Artieri C.G."/>
            <person name="Barbash D.A."/>
            <person name="Barker D."/>
            <person name="Barsanti P."/>
            <person name="Batterham P."/>
            <person name="Batzoglou S."/>
            <person name="Begun D."/>
            <person name="Bhutkar A."/>
            <person name="Blanco E."/>
            <person name="Bosak S.A."/>
            <person name="Bradley R.K."/>
            <person name="Brand A.D."/>
            <person name="Brent M.R."/>
            <person name="Brooks A.N."/>
            <person name="Brown R.H."/>
            <person name="Butlin R.K."/>
            <person name="Caggese C."/>
            <person name="Calvi B.R."/>
            <person name="Bernardo de Carvalho A."/>
            <person name="Caspi A."/>
            <person name="Castrezana S."/>
            <person name="Celniker S.E."/>
            <person name="Chang J.L."/>
            <person name="Chapple C."/>
            <person name="Chatterji S."/>
            <person name="Chinwalla A."/>
            <person name="Civetta A."/>
            <person name="Clifton S.W."/>
            <person name="Comeron J.M."/>
            <person name="Costello J.C."/>
            <person name="Coyne J.A."/>
            <person name="Daub J."/>
            <person name="David R.G."/>
            <person name="Delcher A.L."/>
            <person name="Delehaunty K."/>
            <person name="Do C.B."/>
            <person name="Ebling H."/>
            <person name="Edwards K."/>
            <person name="Eickbush T."/>
            <person name="Evans J.D."/>
            <person name="Filipski A."/>
            <person name="Findeiss S."/>
            <person name="Freyhult E."/>
            <person name="Fulton L."/>
            <person name="Fulton R."/>
            <person name="Garcia A.C."/>
            <person name="Gardiner A."/>
            <person name="Garfield D.A."/>
            <person name="Garvin B.E."/>
            <person name="Gibson G."/>
            <person name="Gilbert D."/>
            <person name="Gnerre S."/>
            <person name="Godfrey J."/>
            <person name="Good R."/>
            <person name="Gotea V."/>
            <person name="Gravely B."/>
            <person name="Greenberg A.J."/>
            <person name="Griffiths-Jones S."/>
            <person name="Gross S."/>
            <person name="Guigo R."/>
            <person name="Gustafson E.A."/>
            <person name="Haerty W."/>
            <person name="Hahn M.W."/>
            <person name="Halligan D.L."/>
            <person name="Halpern A.L."/>
            <person name="Halter G.M."/>
            <person name="Han M.V."/>
            <person name="Heger A."/>
            <person name="Hillier L."/>
            <person name="Hinrichs A.S."/>
            <person name="Holmes I."/>
            <person name="Hoskins R.A."/>
            <person name="Hubisz M.J."/>
            <person name="Hultmark D."/>
            <person name="Huntley M.A."/>
            <person name="Jaffe D.B."/>
            <person name="Jagadeeshan S."/>
            <person name="Jeck W.R."/>
            <person name="Johnson J."/>
            <person name="Jones C.D."/>
            <person name="Jordan W.C."/>
            <person name="Karpen G.H."/>
            <person name="Kataoka E."/>
            <person name="Keightley P.D."/>
            <person name="Kheradpour P."/>
            <person name="Kirkness E.F."/>
            <person name="Koerich L.B."/>
            <person name="Kristiansen K."/>
            <person name="Kudrna D."/>
            <person name="Kulathinal R.J."/>
            <person name="Kumar S."/>
            <person name="Kwok R."/>
            <person name="Lander E."/>
            <person name="Langley C.H."/>
            <person name="Lapoint R."/>
            <person name="Lazzaro B.P."/>
            <person name="Lee S.J."/>
            <person name="Levesque L."/>
            <person name="Li R."/>
            <person name="Lin C.F."/>
            <person name="Lin M.F."/>
            <person name="Lindblad-Toh K."/>
            <person name="Llopart A."/>
            <person name="Long M."/>
            <person name="Low L."/>
            <person name="Lozovsky E."/>
            <person name="Lu J."/>
            <person name="Luo M."/>
            <person name="Machado C.A."/>
            <person name="Makalowski W."/>
            <person name="Marzo M."/>
            <person name="Matsuda M."/>
            <person name="Matzkin L."/>
            <person name="McAllister B."/>
            <person name="McBride C.S."/>
            <person name="McKernan B."/>
            <person name="McKernan K."/>
            <person name="Mendez-Lago M."/>
            <person name="Minx P."/>
            <person name="Mollenhauer M.U."/>
            <person name="Montooth K."/>
            <person name="Mount S.M."/>
            <person name="Mu X."/>
            <person name="Myers E."/>
            <person name="Negre B."/>
            <person name="Newfeld S."/>
            <person name="Nielsen R."/>
            <person name="Noor M.A."/>
            <person name="O'Grady P."/>
            <person name="Pachter L."/>
            <person name="Papaceit M."/>
            <person name="Parisi M.J."/>
            <person name="Parisi M."/>
            <person name="Parts L."/>
            <person name="Pedersen J.S."/>
            <person name="Pesole G."/>
            <person name="Phillippy A.M."/>
            <person name="Ponting C.P."/>
            <person name="Pop M."/>
            <person name="Porcelli D."/>
            <person name="Powell J.R."/>
            <person name="Prohaska S."/>
            <person name="Pruitt K."/>
            <person name="Puig M."/>
            <person name="Quesneville H."/>
            <person name="Ram K.R."/>
            <person name="Rand D."/>
            <person name="Rasmussen M.D."/>
            <person name="Reed L.K."/>
            <person name="Reenan R."/>
            <person name="Reily A."/>
            <person name="Remington K.A."/>
            <person name="Rieger T.T."/>
            <person name="Ritchie M.G."/>
            <person name="Robin C."/>
            <person name="Rogers Y.H."/>
            <person name="Rohde C."/>
            <person name="Rozas J."/>
            <person name="Rubenfield M.J."/>
            <person name="Ruiz A."/>
            <person name="Russo S."/>
            <person name="Salzberg S.L."/>
            <person name="Sanchez-Gracia A."/>
            <person name="Saranga D.J."/>
            <person name="Sato H."/>
            <person name="Schaeffer S.W."/>
            <person name="Schatz M.C."/>
            <person name="Schlenke T."/>
            <person name="Schwartz R."/>
            <person name="Segarra C."/>
            <person name="Singh R.S."/>
            <person name="Sirot L."/>
            <person name="Sirota M."/>
            <person name="Sisneros N.B."/>
            <person name="Smith C.D."/>
            <person name="Smith T.F."/>
            <person name="Spieth J."/>
            <person name="Stage D.E."/>
            <person name="Stark A."/>
            <person name="Stephan W."/>
            <person name="Strausberg R.L."/>
            <person name="Strempel S."/>
            <person name="Sturgill D."/>
            <person name="Sutton G."/>
            <person name="Sutton G.G."/>
            <person name="Tao W."/>
            <person name="Teichmann S."/>
            <person name="Tobari Y.N."/>
            <person name="Tomimura Y."/>
            <person name="Tsolas J.M."/>
            <person name="Valente V.L."/>
            <person name="Venter E."/>
            <person name="Venter J.C."/>
            <person name="Vicario S."/>
            <person name="Vieira F.G."/>
            <person name="Vilella A.J."/>
            <person name="Villasante A."/>
            <person name="Walenz B."/>
            <person name="Wang J."/>
            <person name="Wasserman M."/>
            <person name="Watts T."/>
            <person name="Wilson D."/>
            <person name="Wilson R.K."/>
            <person name="Wing R.A."/>
            <person name="Wolfner M.F."/>
            <person name="Wong A."/>
            <person name="Wong G.K."/>
            <person name="Wu C.I."/>
            <person name="Wu G."/>
            <person name="Yamamoto D."/>
            <person name="Yang H.P."/>
            <person name="Yang S.P."/>
            <person name="Yorke J.A."/>
            <person name="Yoshida K."/>
            <person name="Zdobnov E."/>
            <person name="Zhang P."/>
            <person name="Zhang Y."/>
            <person name="Zimin A.V."/>
            <person name="Baldwin J."/>
            <person name="Abdouelleil A."/>
            <person name="Abdulkadir J."/>
            <person name="Abebe A."/>
            <person name="Abera B."/>
            <person name="Abreu J."/>
            <person name="Acer S.C."/>
            <person name="Aftuck L."/>
            <person name="Alexander A."/>
            <person name="An P."/>
            <person name="Anderson E."/>
            <person name="Anderson S."/>
            <person name="Arachi H."/>
            <person name="Azer M."/>
            <person name="Bachantsang P."/>
            <person name="Barry A."/>
            <person name="Bayul T."/>
            <person name="Berlin A."/>
            <person name="Bessette D."/>
            <person name="Bloom T."/>
            <person name="Blye J."/>
            <person name="Boguslavskiy L."/>
            <person name="Bonnet C."/>
            <person name="Boukhgalter B."/>
            <person name="Bourzgui I."/>
            <person name="Brown A."/>
            <person name="Cahill P."/>
            <person name="Channer S."/>
            <person name="Cheshatsang Y."/>
            <person name="Chuda L."/>
            <person name="Citroen M."/>
            <person name="Collymore A."/>
            <person name="Cooke P."/>
            <person name="Costello M."/>
            <person name="D'Aco K."/>
            <person name="Daza R."/>
            <person name="De Haan G."/>
            <person name="DeGray S."/>
            <person name="DeMaso C."/>
            <person name="Dhargay N."/>
            <person name="Dooley K."/>
            <person name="Dooley E."/>
            <person name="Doricent M."/>
            <person name="Dorje P."/>
            <person name="Dorjee K."/>
            <person name="Dupes A."/>
            <person name="Elong R."/>
            <person name="Falk J."/>
            <person name="Farina A."/>
            <person name="Faro S."/>
            <person name="Ferguson D."/>
            <person name="Fisher S."/>
            <person name="Foley C.D."/>
            <person name="Franke A."/>
            <person name="Friedrich D."/>
            <person name="Gadbois L."/>
            <person name="Gearin G."/>
            <person name="Gearin C.R."/>
            <person name="Giannoukos G."/>
            <person name="Goode T."/>
            <person name="Graham J."/>
            <person name="Grandbois E."/>
            <person name="Grewal S."/>
            <person name="Gyaltsen K."/>
            <person name="Hafez N."/>
            <person name="Hagos B."/>
            <person name="Hall J."/>
            <person name="Henson C."/>
            <person name="Hollinger A."/>
            <person name="Honan T."/>
            <person name="Huard M.D."/>
            <person name="Hughes L."/>
            <person name="Hurhula B."/>
            <person name="Husby M.E."/>
            <person name="Kamat A."/>
            <person name="Kanga B."/>
            <person name="Kashin S."/>
            <person name="Khazanovich D."/>
            <person name="Kisner P."/>
            <person name="Lance K."/>
            <person name="Lara M."/>
            <person name="Lee W."/>
            <person name="Lennon N."/>
            <person name="Letendre F."/>
            <person name="LeVine R."/>
            <person name="Lipovsky A."/>
            <person name="Liu X."/>
            <person name="Liu J."/>
            <person name="Liu S."/>
            <person name="Lokyitsang T."/>
            <person name="Lokyitsang Y."/>
            <person name="Lubonja R."/>
            <person name="Lui A."/>
            <person name="MacDonald P."/>
            <person name="Magnisalis V."/>
            <person name="Maru K."/>
            <person name="Matthews C."/>
            <person name="McCusker W."/>
            <person name="McDonough S."/>
            <person name="Mehta T."/>
            <person name="Meldrim J."/>
            <person name="Meneus L."/>
            <person name="Mihai O."/>
            <person name="Mihalev A."/>
            <person name="Mihova T."/>
            <person name="Mittelman R."/>
            <person name="Mlenga V."/>
            <person name="Montmayeur A."/>
            <person name="Mulrain L."/>
            <person name="Navidi A."/>
            <person name="Naylor J."/>
            <person name="Negash T."/>
            <person name="Nguyen T."/>
            <person name="Nguyen N."/>
            <person name="Nicol R."/>
            <person name="Norbu C."/>
            <person name="Norbu N."/>
            <person name="Novod N."/>
            <person name="O'Neill B."/>
            <person name="Osman S."/>
            <person name="Markiewicz E."/>
            <person name="Oyono O.L."/>
            <person name="Patti C."/>
            <person name="Phunkhang P."/>
            <person name="Pierre F."/>
            <person name="Priest M."/>
            <person name="Raghuraman S."/>
            <person name="Rege F."/>
            <person name="Reyes R."/>
            <person name="Rise C."/>
            <person name="Rogov P."/>
            <person name="Ross K."/>
            <person name="Ryan E."/>
            <person name="Settipalli S."/>
            <person name="Shea T."/>
            <person name="Sherpa N."/>
            <person name="Shi L."/>
            <person name="Shih D."/>
            <person name="Sparrow T."/>
            <person name="Spaulding J."/>
            <person name="Stalker J."/>
            <person name="Stange-Thomann N."/>
            <person name="Stavropoulos S."/>
            <person name="Stone C."/>
            <person name="Strader C."/>
            <person name="Tesfaye S."/>
            <person name="Thomson T."/>
            <person name="Thoulutsang Y."/>
            <person name="Thoulutsang D."/>
            <person name="Topham K."/>
            <person name="Topping I."/>
            <person name="Tsamla T."/>
            <person name="Vassiliev H."/>
            <person name="Vo A."/>
            <person name="Wangchuk T."/>
            <person name="Wangdi T."/>
            <person name="Weiand M."/>
            <person name="Wilkinson J."/>
            <person name="Wilson A."/>
            <person name="Yadav S."/>
            <person name="Young G."/>
            <person name="Yu Q."/>
            <person name="Zembek L."/>
            <person name="Zhong D."/>
            <person name="Zimmer A."/>
            <person name="Zwirko Z."/>
            <person name="Jaffe D.B."/>
            <person name="Alvarez P."/>
            <person name="Brockman W."/>
            <person name="Butler J."/>
            <person name="Chin C."/>
            <person name="Gnerre S."/>
            <person name="Grabherr M."/>
            <person name="Kleber M."/>
            <person name="Mauceli E."/>
            <person name="MacCallum I."/>
        </authorList>
    </citation>
    <scope>NUCLEOTIDE SEQUENCE [LARGE SCALE GENOMIC DNA]</scope>
    <source>
        <strain evidence="7">Tucson 15287-2541.00</strain>
    </source>
</reference>
<name>B4J7C2_DROGR</name>
<dbReference type="GO" id="GO:0005576">
    <property type="term" value="C:extracellular region"/>
    <property type="evidence" value="ECO:0007669"/>
    <property type="project" value="UniProtKB-SubCell"/>
</dbReference>
<dbReference type="InterPro" id="IPR011042">
    <property type="entry name" value="6-blade_b-propeller_TolB-like"/>
</dbReference>
<dbReference type="FunFam" id="2.120.10.30:FF:000045">
    <property type="entry name" value="Blast:Protein yellow"/>
    <property type="match status" value="1"/>
</dbReference>
<evidence type="ECO:0000313" key="6">
    <source>
        <dbReference type="EMBL" id="EDW01046.1"/>
    </source>
</evidence>
<keyword evidence="5" id="KW-0325">Glycoprotein</keyword>
<dbReference type="OrthoDB" id="8184345at2759"/>
<dbReference type="HOGENOM" id="CLU_031076_2_0_1"/>
<dbReference type="OMA" id="KYTYPHP"/>
<keyword evidence="4" id="KW-0732">Signal</keyword>
<dbReference type="Pfam" id="PF03022">
    <property type="entry name" value="MRJP"/>
    <property type="match status" value="1"/>
</dbReference>
<evidence type="ECO:0000256" key="1">
    <source>
        <dbReference type="ARBA" id="ARBA00004613"/>
    </source>
</evidence>
<dbReference type="FunCoup" id="B4J7C2">
    <property type="interactions" value="10"/>
</dbReference>
<keyword evidence="7" id="KW-1185">Reference proteome</keyword>
<dbReference type="PhylomeDB" id="B4J7C2"/>
<protein>
    <submittedName>
        <fullName evidence="6">GH21216</fullName>
    </submittedName>
</protein>
<sequence>MDISQHCIRILIGFLCGWLGIAAGQYGTGPDGSYHPNALEKVFEARNLVLSFPTLQEQERVLHEGLYNPDNVIPIDVDVYYTHGDKTPSIFMTIPRFGKGVPYSLAYVTNEVQENGTVLRPYPSYDWHQSHGADCNGLTSVYRTQIDECGRMWILDSGEIDFVQHCAPQLYAIDLASGGVVHHYRMPRDMYKEGVSRFVTPTIDLDAENCDVKHVYMADSIGDGIVVYDVTAQQSWRIENKYTYPHPDFGTFTVAGESFQLWDGTVALTLTPHTLAGRMERMLYFHSLSSNWQMAIPLQVVNNASIWKRNDVSAGLDQFLLLGKRGSQCVGTAMSETGMLLCGLVQPAGILAWNIRQPYKHDNLALLIADEHRLQFTSGLKIIRNHEGKEELWALSNRLQKAFGAGLNFKEVNYRIQKCGLHELLHGLHCF</sequence>
<proteinExistence type="inferred from homology"/>
<evidence type="ECO:0000313" key="7">
    <source>
        <dbReference type="Proteomes" id="UP000001070"/>
    </source>
</evidence>
<dbReference type="PANTHER" id="PTHR10009:SF7">
    <property type="entry name" value="GH10609P-RELATED"/>
    <property type="match status" value="1"/>
</dbReference>
<dbReference type="PANTHER" id="PTHR10009">
    <property type="entry name" value="PROTEIN YELLOW-RELATED"/>
    <property type="match status" value="1"/>
</dbReference>
<evidence type="ECO:0000256" key="5">
    <source>
        <dbReference type="ARBA" id="ARBA00023180"/>
    </source>
</evidence>
<keyword evidence="3" id="KW-0964">Secreted</keyword>
<evidence type="ECO:0000256" key="4">
    <source>
        <dbReference type="ARBA" id="ARBA00022729"/>
    </source>
</evidence>
<dbReference type="InterPro" id="IPR017996">
    <property type="entry name" value="MRJP/yellow-related"/>
</dbReference>
<dbReference type="SMR" id="B4J7C2"/>
<evidence type="ECO:0000256" key="2">
    <source>
        <dbReference type="ARBA" id="ARBA00009127"/>
    </source>
</evidence>
<dbReference type="EMBL" id="CH916367">
    <property type="protein sequence ID" value="EDW01046.1"/>
    <property type="molecule type" value="Genomic_DNA"/>
</dbReference>